<evidence type="ECO:0000256" key="1">
    <source>
        <dbReference type="SAM" id="SignalP"/>
    </source>
</evidence>
<keyword evidence="3" id="KW-1185">Reference proteome</keyword>
<organism evidence="2 3">
    <name type="scientific">Carnegiea gigantea</name>
    <dbReference type="NCBI Taxonomy" id="171969"/>
    <lineage>
        <taxon>Eukaryota</taxon>
        <taxon>Viridiplantae</taxon>
        <taxon>Streptophyta</taxon>
        <taxon>Embryophyta</taxon>
        <taxon>Tracheophyta</taxon>
        <taxon>Spermatophyta</taxon>
        <taxon>Magnoliopsida</taxon>
        <taxon>eudicotyledons</taxon>
        <taxon>Gunneridae</taxon>
        <taxon>Pentapetalae</taxon>
        <taxon>Caryophyllales</taxon>
        <taxon>Cactineae</taxon>
        <taxon>Cactaceae</taxon>
        <taxon>Cactoideae</taxon>
        <taxon>Echinocereeae</taxon>
        <taxon>Carnegiea</taxon>
    </lineage>
</organism>
<sequence length="180" mass="20672">MQNAILIIGLLFNQLIMGLLEPRMSSSNEGEEEVHNDQQRHISHDLLIDHIMPIKFPMCFRTLCAWGRVYASSVDDNKRVRILELPKTHEIMVHTFSLRANEWRRIVLDPEMDTFWIFWFIACPQLVVSLQVSLIKVKVTTKFQSSLLCSTPCLLTTPTVGLTFGRFGRLESLEAPDADT</sequence>
<protein>
    <submittedName>
        <fullName evidence="2">Uncharacterized protein</fullName>
    </submittedName>
</protein>
<dbReference type="AlphaFoldDB" id="A0A9Q1QAB9"/>
<dbReference type="Proteomes" id="UP001153076">
    <property type="component" value="Unassembled WGS sequence"/>
</dbReference>
<feature type="signal peptide" evidence="1">
    <location>
        <begin position="1"/>
        <end position="18"/>
    </location>
</feature>
<comment type="caution">
    <text evidence="2">The sequence shown here is derived from an EMBL/GenBank/DDBJ whole genome shotgun (WGS) entry which is preliminary data.</text>
</comment>
<keyword evidence="1" id="KW-0732">Signal</keyword>
<reference evidence="2" key="1">
    <citation type="submission" date="2022-04" db="EMBL/GenBank/DDBJ databases">
        <title>Carnegiea gigantea Genome sequencing and assembly v2.</title>
        <authorList>
            <person name="Copetti D."/>
            <person name="Sanderson M.J."/>
            <person name="Burquez A."/>
            <person name="Wojciechowski M.F."/>
        </authorList>
    </citation>
    <scope>NUCLEOTIDE SEQUENCE</scope>
    <source>
        <strain evidence="2">SGP5-SGP5p</strain>
        <tissue evidence="2">Aerial part</tissue>
    </source>
</reference>
<feature type="chain" id="PRO_5040129061" evidence="1">
    <location>
        <begin position="19"/>
        <end position="180"/>
    </location>
</feature>
<evidence type="ECO:0000313" key="2">
    <source>
        <dbReference type="EMBL" id="KAJ8434848.1"/>
    </source>
</evidence>
<proteinExistence type="predicted"/>
<accession>A0A9Q1QAB9</accession>
<gene>
    <name evidence="2" type="ORF">Cgig2_022127</name>
</gene>
<evidence type="ECO:0000313" key="3">
    <source>
        <dbReference type="Proteomes" id="UP001153076"/>
    </source>
</evidence>
<dbReference type="EMBL" id="JAKOGI010000448">
    <property type="protein sequence ID" value="KAJ8434848.1"/>
    <property type="molecule type" value="Genomic_DNA"/>
</dbReference>
<name>A0A9Q1QAB9_9CARY</name>